<protein>
    <submittedName>
        <fullName evidence="1">Uncharacterized protein</fullName>
    </submittedName>
</protein>
<dbReference type="AlphaFoldDB" id="A0A183LE65"/>
<accession>A0A183LE65</accession>
<dbReference type="EMBL" id="UZAI01000516">
    <property type="protein sequence ID" value="VDO53878.1"/>
    <property type="molecule type" value="Genomic_DNA"/>
</dbReference>
<keyword evidence="2" id="KW-1185">Reference proteome</keyword>
<gene>
    <name evidence="1" type="ORF">SMRZ_LOCUS2090</name>
</gene>
<evidence type="ECO:0000313" key="2">
    <source>
        <dbReference type="Proteomes" id="UP000277204"/>
    </source>
</evidence>
<reference evidence="1 2" key="1">
    <citation type="submission" date="2018-11" db="EMBL/GenBank/DDBJ databases">
        <authorList>
            <consortium name="Pathogen Informatics"/>
        </authorList>
    </citation>
    <scope>NUCLEOTIDE SEQUENCE [LARGE SCALE GENOMIC DNA]</scope>
    <source>
        <strain evidence="1 2">Zambia</strain>
    </source>
</reference>
<sequence>MIAFFQILNSVNNFCRFSSNSLLAFEASIRSSLANCELYFAIFFLIACSCSALSSVGGRGLQMKVRIPRKFILYKQRPTQFQNHIALSFF</sequence>
<organism evidence="1 2">
    <name type="scientific">Schistosoma margrebowiei</name>
    <dbReference type="NCBI Taxonomy" id="48269"/>
    <lineage>
        <taxon>Eukaryota</taxon>
        <taxon>Metazoa</taxon>
        <taxon>Spiralia</taxon>
        <taxon>Lophotrochozoa</taxon>
        <taxon>Platyhelminthes</taxon>
        <taxon>Trematoda</taxon>
        <taxon>Digenea</taxon>
        <taxon>Strigeidida</taxon>
        <taxon>Schistosomatoidea</taxon>
        <taxon>Schistosomatidae</taxon>
        <taxon>Schistosoma</taxon>
    </lineage>
</organism>
<proteinExistence type="predicted"/>
<name>A0A183LE65_9TREM</name>
<dbReference type="Proteomes" id="UP000277204">
    <property type="component" value="Unassembled WGS sequence"/>
</dbReference>
<evidence type="ECO:0000313" key="1">
    <source>
        <dbReference type="EMBL" id="VDO53878.1"/>
    </source>
</evidence>